<dbReference type="AlphaFoldDB" id="A0A1P8UDG5"/>
<comment type="subcellular location">
    <subcellularLocation>
        <location evidence="1">Cell membrane</location>
        <topology evidence="1">Multi-pass membrane protein</topology>
    </subcellularLocation>
</comment>
<evidence type="ECO:0000256" key="5">
    <source>
        <dbReference type="ARBA" id="ARBA00022989"/>
    </source>
</evidence>
<sequence length="132" mass="14893">MSLQKFLNTCSPTALSILRIIVGFLYMQHGTAKLFHYPMSMGYHAPFTLIWFAGILETFGGALVLFGLFTRPAAFLLSGEMAIAYFKIFAPKDFWPLVNHGEAAVYFCFTFLYLSIVGGGPWSLDRLLRHKQ</sequence>
<proteinExistence type="inferred from homology"/>
<dbReference type="OrthoDB" id="346004at2"/>
<evidence type="ECO:0000256" key="7">
    <source>
        <dbReference type="SAM" id="Phobius"/>
    </source>
</evidence>
<organism evidence="8 9">
    <name type="scientific">Acidihalobacter ferrooxydans</name>
    <dbReference type="NCBI Taxonomy" id="1765967"/>
    <lineage>
        <taxon>Bacteria</taxon>
        <taxon>Pseudomonadati</taxon>
        <taxon>Pseudomonadota</taxon>
        <taxon>Gammaproteobacteria</taxon>
        <taxon>Chromatiales</taxon>
        <taxon>Ectothiorhodospiraceae</taxon>
        <taxon>Acidihalobacter</taxon>
    </lineage>
</organism>
<evidence type="ECO:0000256" key="1">
    <source>
        <dbReference type="ARBA" id="ARBA00004651"/>
    </source>
</evidence>
<feature type="transmembrane region" description="Helical" evidence="7">
    <location>
        <begin position="6"/>
        <end position="27"/>
    </location>
</feature>
<accession>A0A1P8UDG5</accession>
<dbReference type="KEGG" id="afy:BW247_01205"/>
<protein>
    <submittedName>
        <fullName evidence="8">DoxX family protein</fullName>
    </submittedName>
</protein>
<keyword evidence="3" id="KW-1003">Cell membrane</keyword>
<keyword evidence="9" id="KW-1185">Reference proteome</keyword>
<feature type="transmembrane region" description="Helical" evidence="7">
    <location>
        <begin position="103"/>
        <end position="124"/>
    </location>
</feature>
<dbReference type="PANTHER" id="PTHR33452">
    <property type="entry name" value="OXIDOREDUCTASE CATD-RELATED"/>
    <property type="match status" value="1"/>
</dbReference>
<dbReference type="STRING" id="1765967.BW247_01205"/>
<name>A0A1P8UDG5_9GAMM</name>
<dbReference type="EMBL" id="CP019434">
    <property type="protein sequence ID" value="APZ41885.1"/>
    <property type="molecule type" value="Genomic_DNA"/>
</dbReference>
<dbReference type="RefSeq" id="WP_076835232.1">
    <property type="nucleotide sequence ID" value="NZ_CP019434.1"/>
</dbReference>
<dbReference type="Pfam" id="PF07681">
    <property type="entry name" value="DoxX"/>
    <property type="match status" value="1"/>
</dbReference>
<evidence type="ECO:0000256" key="4">
    <source>
        <dbReference type="ARBA" id="ARBA00022692"/>
    </source>
</evidence>
<evidence type="ECO:0000256" key="6">
    <source>
        <dbReference type="ARBA" id="ARBA00023136"/>
    </source>
</evidence>
<dbReference type="GO" id="GO:0005886">
    <property type="term" value="C:plasma membrane"/>
    <property type="evidence" value="ECO:0007669"/>
    <property type="project" value="UniProtKB-SubCell"/>
</dbReference>
<keyword evidence="6 7" id="KW-0472">Membrane</keyword>
<comment type="similarity">
    <text evidence="2">Belongs to the DoxX family.</text>
</comment>
<dbReference type="InterPro" id="IPR032808">
    <property type="entry name" value="DoxX"/>
</dbReference>
<feature type="transmembrane region" description="Helical" evidence="7">
    <location>
        <begin position="48"/>
        <end position="69"/>
    </location>
</feature>
<evidence type="ECO:0000313" key="8">
    <source>
        <dbReference type="EMBL" id="APZ41885.1"/>
    </source>
</evidence>
<keyword evidence="5 7" id="KW-1133">Transmembrane helix</keyword>
<evidence type="ECO:0000256" key="3">
    <source>
        <dbReference type="ARBA" id="ARBA00022475"/>
    </source>
</evidence>
<keyword evidence="4 7" id="KW-0812">Transmembrane</keyword>
<gene>
    <name evidence="8" type="ORF">BW247_01205</name>
</gene>
<dbReference type="Proteomes" id="UP000243807">
    <property type="component" value="Chromosome"/>
</dbReference>
<evidence type="ECO:0000313" key="9">
    <source>
        <dbReference type="Proteomes" id="UP000243807"/>
    </source>
</evidence>
<evidence type="ECO:0000256" key="2">
    <source>
        <dbReference type="ARBA" id="ARBA00006679"/>
    </source>
</evidence>
<reference evidence="8 9" key="1">
    <citation type="submission" date="2017-01" db="EMBL/GenBank/DDBJ databases">
        <title>Draft sequence of Acidihalobacter ferrooxidans strain DSM 14175 (strain V8).</title>
        <authorList>
            <person name="Khaleque H.N."/>
            <person name="Ramsay J.P."/>
            <person name="Murphy R.J.T."/>
            <person name="Kaksonen A.H."/>
            <person name="Boxall N.J."/>
            <person name="Watkin E.L.J."/>
        </authorList>
    </citation>
    <scope>NUCLEOTIDE SEQUENCE [LARGE SCALE GENOMIC DNA]</scope>
    <source>
        <strain evidence="8 9">V8</strain>
    </source>
</reference>
<dbReference type="InterPro" id="IPR051907">
    <property type="entry name" value="DoxX-like_oxidoreductase"/>
</dbReference>
<dbReference type="PANTHER" id="PTHR33452:SF4">
    <property type="entry name" value="BLL4328 PROTEIN"/>
    <property type="match status" value="1"/>
</dbReference>